<dbReference type="EMBL" id="JAHCDA010000003">
    <property type="protein sequence ID" value="MBS7812819.1"/>
    <property type="molecule type" value="Genomic_DNA"/>
</dbReference>
<evidence type="ECO:0000256" key="2">
    <source>
        <dbReference type="ARBA" id="ARBA00019418"/>
    </source>
</evidence>
<dbReference type="Gene3D" id="1.10.150.250">
    <property type="entry name" value="Flavinator of succinate dehydrogenase"/>
    <property type="match status" value="1"/>
</dbReference>
<dbReference type="SUPFAM" id="SSF109910">
    <property type="entry name" value="YgfY-like"/>
    <property type="match status" value="1"/>
</dbReference>
<evidence type="ECO:0000313" key="5">
    <source>
        <dbReference type="Proteomes" id="UP000766336"/>
    </source>
</evidence>
<keyword evidence="3" id="KW-0143">Chaperone</keyword>
<comment type="caution">
    <text evidence="4">The sequence shown here is derived from an EMBL/GenBank/DDBJ whole genome shotgun (WGS) entry which is preliminary data.</text>
</comment>
<dbReference type="Proteomes" id="UP000766336">
    <property type="component" value="Unassembled WGS sequence"/>
</dbReference>
<organism evidence="4 5">
    <name type="scientific">Roseococcus pinisoli</name>
    <dbReference type="NCBI Taxonomy" id="2835040"/>
    <lineage>
        <taxon>Bacteria</taxon>
        <taxon>Pseudomonadati</taxon>
        <taxon>Pseudomonadota</taxon>
        <taxon>Alphaproteobacteria</taxon>
        <taxon>Acetobacterales</taxon>
        <taxon>Roseomonadaceae</taxon>
        <taxon>Roseococcus</taxon>
    </lineage>
</organism>
<accession>A0ABS5QGL5</accession>
<dbReference type="InterPro" id="IPR005631">
    <property type="entry name" value="SDH"/>
</dbReference>
<comment type="similarity">
    <text evidence="1">Belongs to the SdhE FAD assembly factor family.</text>
</comment>
<sequence>MPLVTSPDETPLESPGLPPRQRRMLFRALHRGTKECDLMLGGFVSQHIAGMSESELAELELILEMPDVDLTDWLSGRQPLPQEARGPLMDRLMAAVARPGSGLPDHLR</sequence>
<dbReference type="Pfam" id="PF03937">
    <property type="entry name" value="Sdh5"/>
    <property type="match status" value="1"/>
</dbReference>
<keyword evidence="5" id="KW-1185">Reference proteome</keyword>
<name>A0ABS5QGL5_9PROT</name>
<evidence type="ECO:0000313" key="4">
    <source>
        <dbReference type="EMBL" id="MBS7812819.1"/>
    </source>
</evidence>
<gene>
    <name evidence="4" type="ORF">KHU32_17855</name>
</gene>
<evidence type="ECO:0000256" key="3">
    <source>
        <dbReference type="ARBA" id="ARBA00023186"/>
    </source>
</evidence>
<dbReference type="InterPro" id="IPR036714">
    <property type="entry name" value="SDH_sf"/>
</dbReference>
<evidence type="ECO:0000256" key="1">
    <source>
        <dbReference type="ARBA" id="ARBA00008571"/>
    </source>
</evidence>
<reference evidence="4 5" key="1">
    <citation type="submission" date="2021-05" db="EMBL/GenBank/DDBJ databases">
        <title>Roseococcus sp. XZZS9, whole genome shotgun sequencing project.</title>
        <authorList>
            <person name="Zhao G."/>
            <person name="Shen L."/>
        </authorList>
    </citation>
    <scope>NUCLEOTIDE SEQUENCE [LARGE SCALE GENOMIC DNA]</scope>
    <source>
        <strain evidence="4 5">XZZS9</strain>
    </source>
</reference>
<proteinExistence type="inferred from homology"/>
<protein>
    <recommendedName>
        <fullName evidence="2">FAD assembly factor SdhE</fullName>
    </recommendedName>
</protein>
<dbReference type="PANTHER" id="PTHR12469">
    <property type="entry name" value="PROTEIN EMI5 HOMOLOG, MITOCHONDRIAL"/>
    <property type="match status" value="1"/>
</dbReference>
<dbReference type="PANTHER" id="PTHR12469:SF2">
    <property type="entry name" value="SUCCINATE DEHYDROGENASE ASSEMBLY FACTOR 2, MITOCHONDRIAL"/>
    <property type="match status" value="1"/>
</dbReference>